<evidence type="ECO:0000256" key="2">
    <source>
        <dbReference type="ARBA" id="ARBA00022679"/>
    </source>
</evidence>
<dbReference type="CDD" id="cd01647">
    <property type="entry name" value="RT_LTR"/>
    <property type="match status" value="1"/>
</dbReference>
<dbReference type="GO" id="GO:0006508">
    <property type="term" value="P:proteolysis"/>
    <property type="evidence" value="ECO:0007669"/>
    <property type="project" value="UniProtKB-KW"/>
</dbReference>
<dbReference type="GO" id="GO:0003964">
    <property type="term" value="F:RNA-directed DNA polymerase activity"/>
    <property type="evidence" value="ECO:0007669"/>
    <property type="project" value="UniProtKB-KW"/>
</dbReference>
<evidence type="ECO:0000259" key="8">
    <source>
        <dbReference type="Pfam" id="PF00078"/>
    </source>
</evidence>
<organism evidence="9 10">
    <name type="scientific">Stichopus japonicus</name>
    <name type="common">Sea cucumber</name>
    <dbReference type="NCBI Taxonomy" id="307972"/>
    <lineage>
        <taxon>Eukaryota</taxon>
        <taxon>Metazoa</taxon>
        <taxon>Echinodermata</taxon>
        <taxon>Eleutherozoa</taxon>
        <taxon>Echinozoa</taxon>
        <taxon>Holothuroidea</taxon>
        <taxon>Aspidochirotacea</taxon>
        <taxon>Aspidochirotida</taxon>
        <taxon>Stichopodidae</taxon>
        <taxon>Apostichopus</taxon>
    </lineage>
</organism>
<proteinExistence type="predicted"/>
<dbReference type="AlphaFoldDB" id="A0A2G8KIL8"/>
<dbReference type="GO" id="GO:0004519">
    <property type="term" value="F:endonuclease activity"/>
    <property type="evidence" value="ECO:0007669"/>
    <property type="project" value="UniProtKB-KW"/>
</dbReference>
<reference evidence="9 10" key="1">
    <citation type="journal article" date="2017" name="PLoS Biol.">
        <title>The sea cucumber genome provides insights into morphological evolution and visceral regeneration.</title>
        <authorList>
            <person name="Zhang X."/>
            <person name="Sun L."/>
            <person name="Yuan J."/>
            <person name="Sun Y."/>
            <person name="Gao Y."/>
            <person name="Zhang L."/>
            <person name="Li S."/>
            <person name="Dai H."/>
            <person name="Hamel J.F."/>
            <person name="Liu C."/>
            <person name="Yu Y."/>
            <person name="Liu S."/>
            <person name="Lin W."/>
            <person name="Guo K."/>
            <person name="Jin S."/>
            <person name="Xu P."/>
            <person name="Storey K.B."/>
            <person name="Huan P."/>
            <person name="Zhang T."/>
            <person name="Zhou Y."/>
            <person name="Zhang J."/>
            <person name="Lin C."/>
            <person name="Li X."/>
            <person name="Xing L."/>
            <person name="Huo D."/>
            <person name="Sun M."/>
            <person name="Wang L."/>
            <person name="Mercier A."/>
            <person name="Li F."/>
            <person name="Yang H."/>
            <person name="Xiang J."/>
        </authorList>
    </citation>
    <scope>NUCLEOTIDE SEQUENCE [LARGE SCALE GENOMIC DNA]</scope>
    <source>
        <strain evidence="9">Shaxun</strain>
        <tissue evidence="9">Muscle</tissue>
    </source>
</reference>
<evidence type="ECO:0000256" key="5">
    <source>
        <dbReference type="ARBA" id="ARBA00022759"/>
    </source>
</evidence>
<keyword evidence="7" id="KW-0695">RNA-directed DNA polymerase</keyword>
<comment type="caution">
    <text evidence="9">The sequence shown here is derived from an EMBL/GenBank/DDBJ whole genome shotgun (WGS) entry which is preliminary data.</text>
</comment>
<keyword evidence="1" id="KW-0645">Protease</keyword>
<dbReference type="GO" id="GO:0008233">
    <property type="term" value="F:peptidase activity"/>
    <property type="evidence" value="ECO:0007669"/>
    <property type="project" value="UniProtKB-KW"/>
</dbReference>
<dbReference type="FunFam" id="3.10.10.10:FF:000007">
    <property type="entry name" value="Retrovirus-related Pol polyprotein from transposon 17.6-like Protein"/>
    <property type="match status" value="1"/>
</dbReference>
<dbReference type="InterPro" id="IPR043502">
    <property type="entry name" value="DNA/RNA_pol_sf"/>
</dbReference>
<keyword evidence="4" id="KW-0540">Nuclease</keyword>
<dbReference type="Pfam" id="PF00078">
    <property type="entry name" value="RVT_1"/>
    <property type="match status" value="1"/>
</dbReference>
<dbReference type="PANTHER" id="PTHR24559">
    <property type="entry name" value="TRANSPOSON TY3-I GAG-POL POLYPROTEIN"/>
    <property type="match status" value="1"/>
</dbReference>
<dbReference type="Gene3D" id="2.40.70.10">
    <property type="entry name" value="Acid Proteases"/>
    <property type="match status" value="1"/>
</dbReference>
<evidence type="ECO:0000256" key="6">
    <source>
        <dbReference type="ARBA" id="ARBA00022801"/>
    </source>
</evidence>
<protein>
    <recommendedName>
        <fullName evidence="8">Reverse transcriptase domain-containing protein</fullName>
    </recommendedName>
</protein>
<dbReference type="InterPro" id="IPR000477">
    <property type="entry name" value="RT_dom"/>
</dbReference>
<accession>A0A2G8KIL8</accession>
<evidence type="ECO:0000313" key="9">
    <source>
        <dbReference type="EMBL" id="PIK47815.1"/>
    </source>
</evidence>
<dbReference type="EMBL" id="MRZV01000556">
    <property type="protein sequence ID" value="PIK47815.1"/>
    <property type="molecule type" value="Genomic_DNA"/>
</dbReference>
<feature type="domain" description="Reverse transcriptase" evidence="8">
    <location>
        <begin position="236"/>
        <end position="322"/>
    </location>
</feature>
<dbReference type="OrthoDB" id="6119737at2759"/>
<dbReference type="Gene3D" id="3.10.10.10">
    <property type="entry name" value="HIV Type 1 Reverse Transcriptase, subunit A, domain 1"/>
    <property type="match status" value="1"/>
</dbReference>
<evidence type="ECO:0000256" key="7">
    <source>
        <dbReference type="ARBA" id="ARBA00022918"/>
    </source>
</evidence>
<evidence type="ECO:0000313" key="10">
    <source>
        <dbReference type="Proteomes" id="UP000230750"/>
    </source>
</evidence>
<name>A0A2G8KIL8_STIJA</name>
<sequence>MQVSKQFKAGKRTGQRVTVASVGQNRSRLFYIRDRTTTKRFLIDTGAAVSVVAPVRCDLYNRGKGPYLQAANRTKIDTFGHKSLTLNIGLRRNFPWVFVIADVETAILGCDFLRYFGLLVDIRNNTLIDRLTNLTIEGISTEETSLCPMFATTPNDSPYHALLKEFPEILRVTFEETQVKHSVTHYINTIGAPVFSRTRRLPPNKLTIARQEFDHMLQLGIVRQSNSNWSSPLHMVPKKNGDWRPCGDYRALNNVTIPDRYPIPHIHDFSTSLSGTSIYSKIDLVRAYHQIPVEDSDICKTAITTPFGLFEFTRMPFGLRNAIKIRYQNPNP</sequence>
<dbReference type="InterPro" id="IPR053134">
    <property type="entry name" value="RNA-dir_DNA_polymerase"/>
</dbReference>
<keyword evidence="5" id="KW-0255">Endonuclease</keyword>
<evidence type="ECO:0000256" key="3">
    <source>
        <dbReference type="ARBA" id="ARBA00022695"/>
    </source>
</evidence>
<dbReference type="InterPro" id="IPR021109">
    <property type="entry name" value="Peptidase_aspartic_dom_sf"/>
</dbReference>
<evidence type="ECO:0000256" key="1">
    <source>
        <dbReference type="ARBA" id="ARBA00022670"/>
    </source>
</evidence>
<dbReference type="SUPFAM" id="SSF56672">
    <property type="entry name" value="DNA/RNA polymerases"/>
    <property type="match status" value="1"/>
</dbReference>
<keyword evidence="3" id="KW-0548">Nucleotidyltransferase</keyword>
<keyword evidence="10" id="KW-1185">Reference proteome</keyword>
<dbReference type="Proteomes" id="UP000230750">
    <property type="component" value="Unassembled WGS sequence"/>
</dbReference>
<keyword evidence="2" id="KW-0808">Transferase</keyword>
<dbReference type="SUPFAM" id="SSF50630">
    <property type="entry name" value="Acid proteases"/>
    <property type="match status" value="1"/>
</dbReference>
<keyword evidence="6" id="KW-0378">Hydrolase</keyword>
<gene>
    <name evidence="9" type="ORF">BSL78_15315</name>
</gene>
<dbReference type="PANTHER" id="PTHR24559:SF444">
    <property type="entry name" value="REVERSE TRANSCRIPTASE DOMAIN-CONTAINING PROTEIN"/>
    <property type="match status" value="1"/>
</dbReference>
<evidence type="ECO:0000256" key="4">
    <source>
        <dbReference type="ARBA" id="ARBA00022722"/>
    </source>
</evidence>
<dbReference type="FunFam" id="2.40.70.10:FF:000130">
    <property type="entry name" value="Retrovirus-related Pol polyprotein from transposon opus-like Protein"/>
    <property type="match status" value="1"/>
</dbReference>